<dbReference type="RefSeq" id="WP_128980671.1">
    <property type="nucleotide sequence ID" value="NZ_PDKJ01000005.1"/>
</dbReference>
<gene>
    <name evidence="1" type="ORF">CRV08_07485</name>
</gene>
<name>A0A4Q0YG26_9BACT</name>
<proteinExistence type="predicted"/>
<sequence length="87" mass="9628">MNEYNELLKFNIEVVKKSIPNIEKSIGATKKELAVFMRVSESTINRAIAEGGYGIPEYIKGKGEKGHISFPLINIALFITNSINKSA</sequence>
<dbReference type="AlphaFoldDB" id="A0A4Q0YG26"/>
<dbReference type="EMBL" id="PDKJ01000005">
    <property type="protein sequence ID" value="RXJ68654.1"/>
    <property type="molecule type" value="Genomic_DNA"/>
</dbReference>
<evidence type="ECO:0000313" key="2">
    <source>
        <dbReference type="Proteomes" id="UP000290172"/>
    </source>
</evidence>
<organism evidence="1 2">
    <name type="scientific">Halarcobacter ebronensis</name>
    <dbReference type="NCBI Taxonomy" id="1462615"/>
    <lineage>
        <taxon>Bacteria</taxon>
        <taxon>Pseudomonadati</taxon>
        <taxon>Campylobacterota</taxon>
        <taxon>Epsilonproteobacteria</taxon>
        <taxon>Campylobacterales</taxon>
        <taxon>Arcobacteraceae</taxon>
        <taxon>Halarcobacter</taxon>
    </lineage>
</organism>
<protein>
    <recommendedName>
        <fullName evidence="3">DNA-binding protein</fullName>
    </recommendedName>
</protein>
<comment type="caution">
    <text evidence="1">The sequence shown here is derived from an EMBL/GenBank/DDBJ whole genome shotgun (WGS) entry which is preliminary data.</text>
</comment>
<dbReference type="Proteomes" id="UP000290172">
    <property type="component" value="Unassembled WGS sequence"/>
</dbReference>
<evidence type="ECO:0000313" key="1">
    <source>
        <dbReference type="EMBL" id="RXJ68654.1"/>
    </source>
</evidence>
<reference evidence="1 2" key="1">
    <citation type="submission" date="2017-10" db="EMBL/GenBank/DDBJ databases">
        <title>Genomics of the genus Arcobacter.</title>
        <authorList>
            <person name="Perez-Cataluna A."/>
            <person name="Figueras M.J."/>
        </authorList>
    </citation>
    <scope>NUCLEOTIDE SEQUENCE [LARGE SCALE GENOMIC DNA]</scope>
    <source>
        <strain evidence="1 2">CECT 8993</strain>
    </source>
</reference>
<accession>A0A4Q0YG26</accession>
<evidence type="ECO:0008006" key="3">
    <source>
        <dbReference type="Google" id="ProtNLM"/>
    </source>
</evidence>